<dbReference type="Proteomes" id="UP001465976">
    <property type="component" value="Unassembled WGS sequence"/>
</dbReference>
<feature type="region of interest" description="Disordered" evidence="1">
    <location>
        <begin position="151"/>
        <end position="177"/>
    </location>
</feature>
<reference evidence="2 3" key="1">
    <citation type="submission" date="2024-02" db="EMBL/GenBank/DDBJ databases">
        <title>A draft genome for the cacao thread blight pathogen Marasmius crinis-equi.</title>
        <authorList>
            <person name="Cohen S.P."/>
            <person name="Baruah I.K."/>
            <person name="Amoako-Attah I."/>
            <person name="Bukari Y."/>
            <person name="Meinhardt L.W."/>
            <person name="Bailey B.A."/>
        </authorList>
    </citation>
    <scope>NUCLEOTIDE SEQUENCE [LARGE SCALE GENOMIC DNA]</scope>
    <source>
        <strain evidence="2 3">GH-76</strain>
    </source>
</reference>
<dbReference type="EMBL" id="JBAHYK010000555">
    <property type="protein sequence ID" value="KAL0573017.1"/>
    <property type="molecule type" value="Genomic_DNA"/>
</dbReference>
<gene>
    <name evidence="2" type="ORF">V5O48_008945</name>
</gene>
<evidence type="ECO:0000313" key="3">
    <source>
        <dbReference type="Proteomes" id="UP001465976"/>
    </source>
</evidence>
<protein>
    <submittedName>
        <fullName evidence="2">Uncharacterized protein</fullName>
    </submittedName>
</protein>
<organism evidence="2 3">
    <name type="scientific">Marasmius crinis-equi</name>
    <dbReference type="NCBI Taxonomy" id="585013"/>
    <lineage>
        <taxon>Eukaryota</taxon>
        <taxon>Fungi</taxon>
        <taxon>Dikarya</taxon>
        <taxon>Basidiomycota</taxon>
        <taxon>Agaricomycotina</taxon>
        <taxon>Agaricomycetes</taxon>
        <taxon>Agaricomycetidae</taxon>
        <taxon>Agaricales</taxon>
        <taxon>Marasmiineae</taxon>
        <taxon>Marasmiaceae</taxon>
        <taxon>Marasmius</taxon>
    </lineage>
</organism>
<evidence type="ECO:0000313" key="2">
    <source>
        <dbReference type="EMBL" id="KAL0573017.1"/>
    </source>
</evidence>
<keyword evidence="3" id="KW-1185">Reference proteome</keyword>
<name>A0ABR3FCJ3_9AGAR</name>
<feature type="compositionally biased region" description="Basic and acidic residues" evidence="1">
    <location>
        <begin position="162"/>
        <end position="177"/>
    </location>
</feature>
<feature type="compositionally biased region" description="Low complexity" evidence="1">
    <location>
        <begin position="1"/>
        <end position="16"/>
    </location>
</feature>
<accession>A0ABR3FCJ3</accession>
<feature type="region of interest" description="Disordered" evidence="1">
    <location>
        <begin position="1"/>
        <end position="33"/>
    </location>
</feature>
<comment type="caution">
    <text evidence="2">The sequence shown here is derived from an EMBL/GenBank/DDBJ whole genome shotgun (WGS) entry which is preliminary data.</text>
</comment>
<sequence>MQTNSSSLSPPLSTQSKATSPPRRAPVLPLTTPIARDRKCSACAPDSINEQELLSEPHTPKQTADGCFPGDPQFRNTSALLDSPQGAPERTKAHAAKTTKPGLESVLRTTEPESTPEQGDSRLANFDRVKYRERFEKYEKEASLADRDSLQETTILKPPIELWHEMEDRNNGGREES</sequence>
<proteinExistence type="predicted"/>
<feature type="region of interest" description="Disordered" evidence="1">
    <location>
        <begin position="47"/>
        <end position="122"/>
    </location>
</feature>
<evidence type="ECO:0000256" key="1">
    <source>
        <dbReference type="SAM" id="MobiDB-lite"/>
    </source>
</evidence>